<dbReference type="PRINTS" id="PR01438">
    <property type="entry name" value="UNVRSLSTRESS"/>
</dbReference>
<dbReference type="SUPFAM" id="SSF52402">
    <property type="entry name" value="Adenine nucleotide alpha hydrolases-like"/>
    <property type="match status" value="2"/>
</dbReference>
<dbReference type="Gene3D" id="3.40.50.620">
    <property type="entry name" value="HUPs"/>
    <property type="match status" value="2"/>
</dbReference>
<dbReference type="CDD" id="cd00293">
    <property type="entry name" value="USP-like"/>
    <property type="match status" value="1"/>
</dbReference>
<name>A0A3M9MEJ5_9MICO</name>
<evidence type="ECO:0000313" key="4">
    <source>
        <dbReference type="Proteomes" id="UP000271678"/>
    </source>
</evidence>
<evidence type="ECO:0000259" key="2">
    <source>
        <dbReference type="Pfam" id="PF00582"/>
    </source>
</evidence>
<accession>A0A3M9MEJ5</accession>
<dbReference type="Pfam" id="PF00582">
    <property type="entry name" value="Usp"/>
    <property type="match status" value="1"/>
</dbReference>
<dbReference type="RefSeq" id="WP_123270923.1">
    <property type="nucleotide sequence ID" value="NZ_RJJQ01000006.1"/>
</dbReference>
<protein>
    <submittedName>
        <fullName evidence="3">Universal stress protein</fullName>
    </submittedName>
</protein>
<dbReference type="EMBL" id="RJJQ01000006">
    <property type="protein sequence ID" value="RNI23048.1"/>
    <property type="molecule type" value="Genomic_DNA"/>
</dbReference>
<dbReference type="OrthoDB" id="5242641at2"/>
<dbReference type="InterPro" id="IPR014729">
    <property type="entry name" value="Rossmann-like_a/b/a_fold"/>
</dbReference>
<dbReference type="PANTHER" id="PTHR46268:SF6">
    <property type="entry name" value="UNIVERSAL STRESS PROTEIN UP12"/>
    <property type="match status" value="1"/>
</dbReference>
<dbReference type="Proteomes" id="UP000271678">
    <property type="component" value="Unassembled WGS sequence"/>
</dbReference>
<proteinExistence type="inferred from homology"/>
<keyword evidence="4" id="KW-1185">Reference proteome</keyword>
<evidence type="ECO:0000313" key="3">
    <source>
        <dbReference type="EMBL" id="RNI23048.1"/>
    </source>
</evidence>
<dbReference type="PANTHER" id="PTHR46268">
    <property type="entry name" value="STRESS RESPONSE PROTEIN NHAX"/>
    <property type="match status" value="1"/>
</dbReference>
<comment type="caution">
    <text evidence="3">The sequence shown here is derived from an EMBL/GenBank/DDBJ whole genome shotgun (WGS) entry which is preliminary data.</text>
</comment>
<evidence type="ECO:0000256" key="1">
    <source>
        <dbReference type="ARBA" id="ARBA00008791"/>
    </source>
</evidence>
<gene>
    <name evidence="3" type="ORF">EFY87_07820</name>
</gene>
<dbReference type="InterPro" id="IPR006015">
    <property type="entry name" value="Universal_stress_UspA"/>
</dbReference>
<feature type="domain" description="UspA" evidence="2">
    <location>
        <begin position="2"/>
        <end position="136"/>
    </location>
</feature>
<organism evidence="3 4">
    <name type="scientific">Flexivirga caeni</name>
    <dbReference type="NCBI Taxonomy" id="2294115"/>
    <lineage>
        <taxon>Bacteria</taxon>
        <taxon>Bacillati</taxon>
        <taxon>Actinomycetota</taxon>
        <taxon>Actinomycetes</taxon>
        <taxon>Micrococcales</taxon>
        <taxon>Dermacoccaceae</taxon>
        <taxon>Flexivirga</taxon>
    </lineage>
</organism>
<dbReference type="AlphaFoldDB" id="A0A3M9MEJ5"/>
<comment type="similarity">
    <text evidence="1">Belongs to the universal stress protein A family.</text>
</comment>
<dbReference type="InterPro" id="IPR006016">
    <property type="entry name" value="UspA"/>
</dbReference>
<sequence>MTILAGFSASRQNPAPVELATQIARTTGEDILAVAVLERRLPAKADPIEDEYIDYLAVQADQALHHATDRLATAAAVRTQVEQARSIPEGLALAAQEHRPSVITVGSSSSGLLGRVTLGSVTERLVHTAAIPVAIAPRGYRAGSLGITRLTVAYGGRADRSGLIESAAGLADSWGVPLRIVSFAVRDVSAFTGTIESNDAEHLVVHNWWLRTRGRIEEQLTEVCETLRTRVPVEVGLGSGTDWPTTVESVGWDPGDLMLFGSGAAAIHQQVFLGSAASRIMRASPVPVMIMPRIDSA</sequence>
<reference evidence="3 4" key="1">
    <citation type="submission" date="2018-11" db="EMBL/GenBank/DDBJ databases">
        <title>Draft genome of Simplicispira Flexivirga sp. BO-16.</title>
        <authorList>
            <person name="Im W.T."/>
        </authorList>
    </citation>
    <scope>NUCLEOTIDE SEQUENCE [LARGE SCALE GENOMIC DNA]</scope>
    <source>
        <strain evidence="3 4">BO-16</strain>
    </source>
</reference>